<dbReference type="PANTHER" id="PTHR30592:SF1">
    <property type="entry name" value="SULFUR CARRIER PROTEIN FDHD"/>
    <property type="match status" value="1"/>
</dbReference>
<dbReference type="Proteomes" id="UP000241074">
    <property type="component" value="Chromosome"/>
</dbReference>
<dbReference type="AlphaFoldDB" id="A0A2P1PTZ8"/>
<keyword evidence="3" id="KW-0808">Transferase</keyword>
<dbReference type="OrthoDB" id="3197277at2"/>
<accession>A0A2P1PTZ8</accession>
<dbReference type="SUPFAM" id="SSF53927">
    <property type="entry name" value="Cytidine deaminase-like"/>
    <property type="match status" value="1"/>
</dbReference>
<keyword evidence="4" id="KW-1185">Reference proteome</keyword>
<sequence length="276" mass="29652">MHSGLAQCQSSRYRALVNPALTAATAVRHDDAGTHSRPEIVLVEAPVALVFNGQSPLVLMATPVALDDLITGWALSERVIDDASELQVLDIVAQGEAWQVEASIPDALMPRLAGHGRVGAPNSACGLCGTERLSDAMRAPQPTERMPAMPWPTLSELQGLLREFNDHQVLNQQTGAAHAAAWVDDLGMLLREDVGRHNALDKLIGARARSGRSRHSGLLLMSSRASYELVHKAVSAGISRMLVMSAPTSAAIAQANQYQLELAAFTRELGFTHYAR</sequence>
<name>A0A2P1PTZ8_9GAMM</name>
<evidence type="ECO:0000256" key="2">
    <source>
        <dbReference type="ARBA" id="ARBA00023150"/>
    </source>
</evidence>
<keyword evidence="2" id="KW-0501">Molybdenum cofactor biosynthesis</keyword>
<keyword evidence="1" id="KW-0963">Cytoplasm</keyword>
<evidence type="ECO:0000256" key="1">
    <source>
        <dbReference type="ARBA" id="ARBA00022490"/>
    </source>
</evidence>
<proteinExistence type="predicted"/>
<dbReference type="EMBL" id="CP027860">
    <property type="protein sequence ID" value="AVP98319.1"/>
    <property type="molecule type" value="Genomic_DNA"/>
</dbReference>
<protein>
    <submittedName>
        <fullName evidence="3">Formate dehydrogenase accessory sulfurtransferase FdhD</fullName>
    </submittedName>
</protein>
<dbReference type="InterPro" id="IPR003786">
    <property type="entry name" value="FdhD"/>
</dbReference>
<dbReference type="GO" id="GO:0006777">
    <property type="term" value="P:Mo-molybdopterin cofactor biosynthetic process"/>
    <property type="evidence" value="ECO:0007669"/>
    <property type="project" value="UniProtKB-KW"/>
</dbReference>
<reference evidence="3 4" key="1">
    <citation type="submission" date="2018-03" db="EMBL/GenBank/DDBJ databases">
        <title>Ahniella affigens gen. nov., sp. nov., a gammaproteobacterium isolated from sandy soil near a stream.</title>
        <authorList>
            <person name="Ko Y."/>
            <person name="Kim J.-H."/>
        </authorList>
    </citation>
    <scope>NUCLEOTIDE SEQUENCE [LARGE SCALE GENOMIC DNA]</scope>
    <source>
        <strain evidence="3 4">D13</strain>
    </source>
</reference>
<dbReference type="PANTHER" id="PTHR30592">
    <property type="entry name" value="FORMATE DEHYDROGENASE"/>
    <property type="match status" value="1"/>
</dbReference>
<reference evidence="3 4" key="2">
    <citation type="submission" date="2018-03" db="EMBL/GenBank/DDBJ databases">
        <authorList>
            <person name="Keele B.F."/>
        </authorList>
    </citation>
    <scope>NUCLEOTIDE SEQUENCE [LARGE SCALE GENOMIC DNA]</scope>
    <source>
        <strain evidence="3 4">D13</strain>
    </source>
</reference>
<dbReference type="KEGG" id="xba:C7S18_14460"/>
<dbReference type="GO" id="GO:0016783">
    <property type="term" value="F:sulfurtransferase activity"/>
    <property type="evidence" value="ECO:0007669"/>
    <property type="project" value="InterPro"/>
</dbReference>
<dbReference type="Gene3D" id="3.40.140.10">
    <property type="entry name" value="Cytidine Deaminase, domain 2"/>
    <property type="match status" value="1"/>
</dbReference>
<evidence type="ECO:0000313" key="3">
    <source>
        <dbReference type="EMBL" id="AVP98319.1"/>
    </source>
</evidence>
<dbReference type="Gene3D" id="3.10.20.10">
    <property type="match status" value="1"/>
</dbReference>
<evidence type="ECO:0000313" key="4">
    <source>
        <dbReference type="Proteomes" id="UP000241074"/>
    </source>
</evidence>
<dbReference type="NCBIfam" id="TIGR00129">
    <property type="entry name" value="fdhD_narQ"/>
    <property type="match status" value="1"/>
</dbReference>
<organism evidence="3 4">
    <name type="scientific">Ahniella affigens</name>
    <dbReference type="NCBI Taxonomy" id="2021234"/>
    <lineage>
        <taxon>Bacteria</taxon>
        <taxon>Pseudomonadati</taxon>
        <taxon>Pseudomonadota</taxon>
        <taxon>Gammaproteobacteria</taxon>
        <taxon>Lysobacterales</taxon>
        <taxon>Rhodanobacteraceae</taxon>
        <taxon>Ahniella</taxon>
    </lineage>
</organism>
<dbReference type="PIRSF" id="PIRSF015626">
    <property type="entry name" value="FdhD"/>
    <property type="match status" value="1"/>
</dbReference>
<dbReference type="InterPro" id="IPR016193">
    <property type="entry name" value="Cytidine_deaminase-like"/>
</dbReference>
<gene>
    <name evidence="3" type="ORF">C7S18_14460</name>
</gene>
<dbReference type="Pfam" id="PF02634">
    <property type="entry name" value="FdhD-NarQ"/>
    <property type="match status" value="1"/>
</dbReference>